<evidence type="ECO:0000313" key="2">
    <source>
        <dbReference type="EMBL" id="NKX45300.1"/>
    </source>
</evidence>
<dbReference type="RefSeq" id="WP_168623677.1">
    <property type="nucleotide sequence ID" value="NZ_JAAZQQ010000003.1"/>
</dbReference>
<sequence length="313" mass="35025">MIDALIVCARNQEVSEISKVLRQTGEATRIRAEPNTSFSFEVYRIPSTGPRGEAIVGIVNCGDMGNVHSAIRTAYFYNLFVPSVMVFCGIAGSLEPKKARLGDVVIPTKVYNYKHDKISDLKGAERDSAREKGFDDCIEFLADRTISLRPKRKDIGIDDSALQLLTALPRDEISDELESEDLPQELMDVEDLRVERRAQLIREEDIFSWEMVFNSAVYRSFLKGKNELNGAVVVDMESFGFVSAVRELRKVNGILAGFVVRGVSDYVGYKEECDAIDGERFRHMALRNAALVAIRIVRGINFEDITVQKQSGG</sequence>
<dbReference type="Gene3D" id="3.40.50.1580">
    <property type="entry name" value="Nucleoside phosphorylase domain"/>
    <property type="match status" value="1"/>
</dbReference>
<feature type="domain" description="Nucleoside phosphorylase" evidence="1">
    <location>
        <begin position="5"/>
        <end position="143"/>
    </location>
</feature>
<dbReference type="GO" id="GO:0009116">
    <property type="term" value="P:nucleoside metabolic process"/>
    <property type="evidence" value="ECO:0007669"/>
    <property type="project" value="InterPro"/>
</dbReference>
<dbReference type="Pfam" id="PF01048">
    <property type="entry name" value="PNP_UDP_1"/>
    <property type="match status" value="1"/>
</dbReference>
<evidence type="ECO:0000259" key="1">
    <source>
        <dbReference type="Pfam" id="PF01048"/>
    </source>
</evidence>
<accession>A0A7X6JXZ6</accession>
<dbReference type="InterPro" id="IPR035994">
    <property type="entry name" value="Nucleoside_phosphorylase_sf"/>
</dbReference>
<dbReference type="Proteomes" id="UP000526408">
    <property type="component" value="Unassembled WGS sequence"/>
</dbReference>
<dbReference type="GO" id="GO:0008930">
    <property type="term" value="F:methylthioadenosine nucleosidase activity"/>
    <property type="evidence" value="ECO:0007669"/>
    <property type="project" value="TreeGrafter"/>
</dbReference>
<gene>
    <name evidence="2" type="ORF">HCU73_11940</name>
</gene>
<dbReference type="PANTHER" id="PTHR46832">
    <property type="entry name" value="5'-METHYLTHIOADENOSINE/S-ADENOSYLHOMOCYSTEINE NUCLEOSIDASE"/>
    <property type="match status" value="1"/>
</dbReference>
<name>A0A7X6JXZ6_9RHOB</name>
<dbReference type="InterPro" id="IPR000845">
    <property type="entry name" value="Nucleoside_phosphorylase_d"/>
</dbReference>
<protein>
    <submittedName>
        <fullName evidence="2">5'-methylthioadenosine/S-adenosylhomocysteine nucleosidase</fullName>
    </submittedName>
</protein>
<keyword evidence="3" id="KW-1185">Reference proteome</keyword>
<dbReference type="AlphaFoldDB" id="A0A7X6JXZ6"/>
<dbReference type="SUPFAM" id="SSF53167">
    <property type="entry name" value="Purine and uridine phosphorylases"/>
    <property type="match status" value="1"/>
</dbReference>
<comment type="caution">
    <text evidence="2">The sequence shown here is derived from an EMBL/GenBank/DDBJ whole genome shotgun (WGS) entry which is preliminary data.</text>
</comment>
<evidence type="ECO:0000313" key="3">
    <source>
        <dbReference type="Proteomes" id="UP000526408"/>
    </source>
</evidence>
<dbReference type="PANTHER" id="PTHR46832:SF1">
    <property type="entry name" value="5'-METHYLTHIOADENOSINE_S-ADENOSYLHOMOCYSTEINE NUCLEOSIDASE"/>
    <property type="match status" value="1"/>
</dbReference>
<dbReference type="GO" id="GO:0005829">
    <property type="term" value="C:cytosol"/>
    <property type="evidence" value="ECO:0007669"/>
    <property type="project" value="TreeGrafter"/>
</dbReference>
<proteinExistence type="predicted"/>
<dbReference type="EMBL" id="JAAZQQ010000003">
    <property type="protein sequence ID" value="NKX45300.1"/>
    <property type="molecule type" value="Genomic_DNA"/>
</dbReference>
<dbReference type="GO" id="GO:0019284">
    <property type="term" value="P:L-methionine salvage from S-adenosylmethionine"/>
    <property type="evidence" value="ECO:0007669"/>
    <property type="project" value="TreeGrafter"/>
</dbReference>
<dbReference type="GO" id="GO:0008782">
    <property type="term" value="F:adenosylhomocysteine nucleosidase activity"/>
    <property type="evidence" value="ECO:0007669"/>
    <property type="project" value="TreeGrafter"/>
</dbReference>
<organism evidence="2 3">
    <name type="scientific">Roseicyclus persicicus</name>
    <dbReference type="NCBI Taxonomy" id="2650661"/>
    <lineage>
        <taxon>Bacteria</taxon>
        <taxon>Pseudomonadati</taxon>
        <taxon>Pseudomonadota</taxon>
        <taxon>Alphaproteobacteria</taxon>
        <taxon>Rhodobacterales</taxon>
        <taxon>Roseobacteraceae</taxon>
        <taxon>Roseicyclus</taxon>
    </lineage>
</organism>
<reference evidence="2 3" key="1">
    <citation type="submission" date="2020-04" db="EMBL/GenBank/DDBJ databases">
        <authorList>
            <person name="Yoon J."/>
        </authorList>
    </citation>
    <scope>NUCLEOTIDE SEQUENCE [LARGE SCALE GENOMIC DNA]</scope>
    <source>
        <strain evidence="2 3">KMU-115</strain>
    </source>
</reference>